<proteinExistence type="predicted"/>
<accession>A0A0F9N9U6</accession>
<evidence type="ECO:0000313" key="1">
    <source>
        <dbReference type="EMBL" id="KKN16270.1"/>
    </source>
</evidence>
<organism evidence="1">
    <name type="scientific">marine sediment metagenome</name>
    <dbReference type="NCBI Taxonomy" id="412755"/>
    <lineage>
        <taxon>unclassified sequences</taxon>
        <taxon>metagenomes</taxon>
        <taxon>ecological metagenomes</taxon>
    </lineage>
</organism>
<dbReference type="EMBL" id="LAZR01003630">
    <property type="protein sequence ID" value="KKN16270.1"/>
    <property type="molecule type" value="Genomic_DNA"/>
</dbReference>
<name>A0A0F9N9U6_9ZZZZ</name>
<protein>
    <submittedName>
        <fullName evidence="1">Uncharacterized protein</fullName>
    </submittedName>
</protein>
<gene>
    <name evidence="1" type="ORF">LCGC14_0977630</name>
</gene>
<comment type="caution">
    <text evidence="1">The sequence shown here is derived from an EMBL/GenBank/DDBJ whole genome shotgun (WGS) entry which is preliminary data.</text>
</comment>
<dbReference type="AlphaFoldDB" id="A0A0F9N9U6"/>
<sequence length="47" mass="5472">MYTSARIRDTLLTRINEILEKNPTAELVAVVERNKLFTAFIQYEKDG</sequence>
<reference evidence="1" key="1">
    <citation type="journal article" date="2015" name="Nature">
        <title>Complex archaea that bridge the gap between prokaryotes and eukaryotes.</title>
        <authorList>
            <person name="Spang A."/>
            <person name="Saw J.H."/>
            <person name="Jorgensen S.L."/>
            <person name="Zaremba-Niedzwiedzka K."/>
            <person name="Martijn J."/>
            <person name="Lind A.E."/>
            <person name="van Eijk R."/>
            <person name="Schleper C."/>
            <person name="Guy L."/>
            <person name="Ettema T.J."/>
        </authorList>
    </citation>
    <scope>NUCLEOTIDE SEQUENCE</scope>
</reference>